<organism evidence="1 2">
    <name type="scientific">Streptomyces cylindrosporus</name>
    <dbReference type="NCBI Taxonomy" id="2927583"/>
    <lineage>
        <taxon>Bacteria</taxon>
        <taxon>Bacillati</taxon>
        <taxon>Actinomycetota</taxon>
        <taxon>Actinomycetes</taxon>
        <taxon>Kitasatosporales</taxon>
        <taxon>Streptomycetaceae</taxon>
        <taxon>Streptomyces</taxon>
    </lineage>
</organism>
<reference evidence="1" key="1">
    <citation type="submission" date="2022-03" db="EMBL/GenBank/DDBJ databases">
        <title>Streptomyces 7R015 and 7R016 isolated from Barleria lupulina in Thailand.</title>
        <authorList>
            <person name="Kanchanasin P."/>
            <person name="Phongsopitanun W."/>
            <person name="Tanasupawat S."/>
        </authorList>
    </citation>
    <scope>NUCLEOTIDE SEQUENCE</scope>
    <source>
        <strain evidence="1">7R015</strain>
    </source>
</reference>
<keyword evidence="2" id="KW-1185">Reference proteome</keyword>
<dbReference type="Proteomes" id="UP001165269">
    <property type="component" value="Unassembled WGS sequence"/>
</dbReference>
<gene>
    <name evidence="1" type="ORF">MQP27_09685</name>
</gene>
<name>A0ABS9Y2F7_9ACTN</name>
<evidence type="ECO:0000313" key="2">
    <source>
        <dbReference type="Proteomes" id="UP001165269"/>
    </source>
</evidence>
<accession>A0ABS9Y2F7</accession>
<dbReference type="EMBL" id="JALDAY010000003">
    <property type="protein sequence ID" value="MCI3271380.1"/>
    <property type="molecule type" value="Genomic_DNA"/>
</dbReference>
<evidence type="ECO:0000313" key="1">
    <source>
        <dbReference type="EMBL" id="MCI3271380.1"/>
    </source>
</evidence>
<dbReference type="RefSeq" id="WP_242763864.1">
    <property type="nucleotide sequence ID" value="NZ_JALDAY010000003.1"/>
</dbReference>
<protein>
    <submittedName>
        <fullName evidence="1">Uncharacterized protein</fullName>
    </submittedName>
</protein>
<comment type="caution">
    <text evidence="1">The sequence shown here is derived from an EMBL/GenBank/DDBJ whole genome shotgun (WGS) entry which is preliminary data.</text>
</comment>
<proteinExistence type="predicted"/>
<sequence length="155" mass="17119">MAHPRMRFTAVYEAGDAWLADCSAHPTLVRTAWSAETLAPIPSGKVWLVAETLLLTSMKALNRIREEHRGPVLVDPELDKAWWLVPLDAAEELADVRQVTVHSPGWPLHCPPTGWHLDTRMWMCRPDGSGRLTDPAVLAAAVGPGGYRPRAEATR</sequence>